<dbReference type="EMBL" id="DYDO01000001">
    <property type="protein sequence ID" value="DBA32392.1"/>
    <property type="molecule type" value="Genomic_DNA"/>
</dbReference>
<comment type="caution">
    <text evidence="1">The sequence shown here is derived from an EMBL/GenBank/DDBJ whole genome shotgun (WGS) entry which is preliminary data.</text>
</comment>
<name>A0AAV3B8V1_PYXAD</name>
<evidence type="ECO:0000313" key="1">
    <source>
        <dbReference type="EMBL" id="DBA32392.1"/>
    </source>
</evidence>
<organism evidence="1 2">
    <name type="scientific">Pyxicephalus adspersus</name>
    <name type="common">African bullfrog</name>
    <dbReference type="NCBI Taxonomy" id="30357"/>
    <lineage>
        <taxon>Eukaryota</taxon>
        <taxon>Metazoa</taxon>
        <taxon>Chordata</taxon>
        <taxon>Craniata</taxon>
        <taxon>Vertebrata</taxon>
        <taxon>Euteleostomi</taxon>
        <taxon>Amphibia</taxon>
        <taxon>Batrachia</taxon>
        <taxon>Anura</taxon>
        <taxon>Neobatrachia</taxon>
        <taxon>Ranoidea</taxon>
        <taxon>Pyxicephalidae</taxon>
        <taxon>Pyxicephalinae</taxon>
        <taxon>Pyxicephalus</taxon>
    </lineage>
</organism>
<dbReference type="Proteomes" id="UP001181693">
    <property type="component" value="Unassembled WGS sequence"/>
</dbReference>
<gene>
    <name evidence="1" type="ORF">GDO54_000189</name>
</gene>
<keyword evidence="2" id="KW-1185">Reference proteome</keyword>
<reference evidence="1" key="1">
    <citation type="thesis" date="2020" institute="ProQuest LLC" country="789 East Eisenhower Parkway, Ann Arbor, MI, USA">
        <title>Comparative Genomics and Chromosome Evolution.</title>
        <authorList>
            <person name="Mudd A.B."/>
        </authorList>
    </citation>
    <scope>NUCLEOTIDE SEQUENCE</scope>
    <source>
        <strain evidence="1">1538</strain>
        <tissue evidence="1">Blood</tissue>
    </source>
</reference>
<protein>
    <submittedName>
        <fullName evidence="1">Uncharacterized protein</fullName>
    </submittedName>
</protein>
<proteinExistence type="predicted"/>
<dbReference type="AlphaFoldDB" id="A0AAV3B8V1"/>
<evidence type="ECO:0000313" key="2">
    <source>
        <dbReference type="Proteomes" id="UP001181693"/>
    </source>
</evidence>
<accession>A0AAV3B8V1</accession>
<sequence>MYRFTSMCHQKMVSFPQLQLIFTLQTMCWRTLRAKICCTSIYVYSTTLSCGRTMDGNQSEGRVNLQEKAKVNGWSWELRGKGLVLGVPENCKTTLHVLIYGQAPTMMRWRTICRWKTSSL</sequence>